<feature type="region of interest" description="Disordered" evidence="1">
    <location>
        <begin position="28"/>
        <end position="50"/>
    </location>
</feature>
<name>A0A9W8JYJ3_9AGAR</name>
<sequence length="99" mass="10960">MKFVWLRILDDIVFCIYDGDDSVLPKLKNRPSPATNQSFSTIGAHTQPNGVNRLLSDPPVRLLILTQLLLIVDGDDGSRPYTHLIGTHSLRGRISSPPP</sequence>
<dbReference type="AlphaFoldDB" id="A0A9W8JYJ3"/>
<evidence type="ECO:0000313" key="2">
    <source>
        <dbReference type="EMBL" id="KAJ3506553.1"/>
    </source>
</evidence>
<dbReference type="EMBL" id="JANKHO010000754">
    <property type="protein sequence ID" value="KAJ3506553.1"/>
    <property type="molecule type" value="Genomic_DNA"/>
</dbReference>
<evidence type="ECO:0000313" key="3">
    <source>
        <dbReference type="Proteomes" id="UP001148786"/>
    </source>
</evidence>
<accession>A0A9W8JYJ3</accession>
<keyword evidence="3" id="KW-1185">Reference proteome</keyword>
<reference evidence="2" key="1">
    <citation type="submission" date="2022-07" db="EMBL/GenBank/DDBJ databases">
        <title>Genome Sequence of Agrocybe chaxingu.</title>
        <authorList>
            <person name="Buettner E."/>
        </authorList>
    </citation>
    <scope>NUCLEOTIDE SEQUENCE</scope>
    <source>
        <strain evidence="2">MP-N11</strain>
    </source>
</reference>
<gene>
    <name evidence="2" type="ORF">NLJ89_g6805</name>
</gene>
<feature type="compositionally biased region" description="Polar residues" evidence="1">
    <location>
        <begin position="32"/>
        <end position="50"/>
    </location>
</feature>
<dbReference type="Proteomes" id="UP001148786">
    <property type="component" value="Unassembled WGS sequence"/>
</dbReference>
<protein>
    <submittedName>
        <fullName evidence="2">Uncharacterized protein</fullName>
    </submittedName>
</protein>
<evidence type="ECO:0000256" key="1">
    <source>
        <dbReference type="SAM" id="MobiDB-lite"/>
    </source>
</evidence>
<proteinExistence type="predicted"/>
<comment type="caution">
    <text evidence="2">The sequence shown here is derived from an EMBL/GenBank/DDBJ whole genome shotgun (WGS) entry which is preliminary data.</text>
</comment>
<organism evidence="2 3">
    <name type="scientific">Agrocybe chaxingu</name>
    <dbReference type="NCBI Taxonomy" id="84603"/>
    <lineage>
        <taxon>Eukaryota</taxon>
        <taxon>Fungi</taxon>
        <taxon>Dikarya</taxon>
        <taxon>Basidiomycota</taxon>
        <taxon>Agaricomycotina</taxon>
        <taxon>Agaricomycetes</taxon>
        <taxon>Agaricomycetidae</taxon>
        <taxon>Agaricales</taxon>
        <taxon>Agaricineae</taxon>
        <taxon>Strophariaceae</taxon>
        <taxon>Agrocybe</taxon>
    </lineage>
</organism>